<dbReference type="PROSITE" id="PS50045">
    <property type="entry name" value="SIGMA54_INTERACT_4"/>
    <property type="match status" value="1"/>
</dbReference>
<dbReference type="PROSITE" id="PS00675">
    <property type="entry name" value="SIGMA54_INTERACT_1"/>
    <property type="match status" value="1"/>
</dbReference>
<dbReference type="InterPro" id="IPR029016">
    <property type="entry name" value="GAF-like_dom_sf"/>
</dbReference>
<keyword evidence="1" id="KW-0547">Nucleotide-binding</keyword>
<dbReference type="Pfam" id="PF00158">
    <property type="entry name" value="Sigma54_activat"/>
    <property type="match status" value="1"/>
</dbReference>
<dbReference type="Proteomes" id="UP000767854">
    <property type="component" value="Unassembled WGS sequence"/>
</dbReference>
<dbReference type="CDD" id="cd00009">
    <property type="entry name" value="AAA"/>
    <property type="match status" value="1"/>
</dbReference>
<evidence type="ECO:0000256" key="4">
    <source>
        <dbReference type="ARBA" id="ARBA00023125"/>
    </source>
</evidence>
<dbReference type="InterPro" id="IPR025662">
    <property type="entry name" value="Sigma_54_int_dom_ATP-bd_1"/>
</dbReference>
<dbReference type="PANTHER" id="PTHR32071">
    <property type="entry name" value="TRANSCRIPTIONAL REGULATORY PROTEIN"/>
    <property type="match status" value="1"/>
</dbReference>
<dbReference type="PROSITE" id="PS00676">
    <property type="entry name" value="SIGMA54_INTERACT_2"/>
    <property type="match status" value="1"/>
</dbReference>
<proteinExistence type="predicted"/>
<evidence type="ECO:0000256" key="1">
    <source>
        <dbReference type="ARBA" id="ARBA00022741"/>
    </source>
</evidence>
<keyword evidence="5" id="KW-0804">Transcription</keyword>
<dbReference type="Gene3D" id="3.30.450.20">
    <property type="entry name" value="PAS domain"/>
    <property type="match status" value="1"/>
</dbReference>
<accession>A0ABS2MN37</accession>
<dbReference type="SMART" id="SM00382">
    <property type="entry name" value="AAA"/>
    <property type="match status" value="1"/>
</dbReference>
<dbReference type="Pfam" id="PF25601">
    <property type="entry name" value="AAA_lid_14"/>
    <property type="match status" value="1"/>
</dbReference>
<keyword evidence="2" id="KW-0067">ATP-binding</keyword>
<dbReference type="InterPro" id="IPR058031">
    <property type="entry name" value="AAA_lid_NorR"/>
</dbReference>
<dbReference type="InterPro" id="IPR003593">
    <property type="entry name" value="AAA+_ATPase"/>
</dbReference>
<protein>
    <submittedName>
        <fullName evidence="7">Transcriptional regulator with PAS, ATPase and Fis domain</fullName>
    </submittedName>
</protein>
<gene>
    <name evidence="7" type="ORF">JOC49_000329</name>
</gene>
<dbReference type="Gene3D" id="3.40.50.300">
    <property type="entry name" value="P-loop containing nucleotide triphosphate hydrolases"/>
    <property type="match status" value="1"/>
</dbReference>
<name>A0ABS2MN37_9FIRM</name>
<sequence>MNLQKIASNVQMICEAIASVVNIDVTIVDQNLVRIGGTGRYKDSIGVHVGLQSAFHYAITEGVAFVIENPGTHQACLSCTCREKCSEHAEMCCPILADGKVVGVIGLIAFTEVQRSALISNQTNLMSFLNRMAEMISAKLKEQERTEAVEMLAKELEVVVDSMNTGFVALDADGKVSRMNAKAKTIFKGYKTEDLSDLLSEKECVRILTEKTTLKNEYYVDVRGHRGIFDSAPILIGGRVKGHVITVKPIQEVINVLNEMTQDVVRTQFSDILGTTDVMWQAKETAQKVAESKSTVLLLGESGTGKELFSRAIHNASTRAHAPFIAINCAAIPDALLESELFGYEEGAFTGAKRGGKPGRFQLAHKGTLFLDEIGDMPLHLQTKLLRVLQESKVMPVGGESMIEVDVRLIAATHRNLEEMVLEGAFRQDLYYRLNVIPIQIPALRERVADLPLLTEHILNKCNDKLYKSVNSVSSDCMEELMAYTWPGNVRELENTLEYAVNMAEGPVIESFHLPKRMVQNFEKTHAHVKREIEPLETLEKRAILEALNYFGNGKAAAIRAAEALGISKAKLYRKLKEYKEN</sequence>
<organism evidence="7 8">
    <name type="scientific">Fusibacter tunisiensis</name>
    <dbReference type="NCBI Taxonomy" id="1008308"/>
    <lineage>
        <taxon>Bacteria</taxon>
        <taxon>Bacillati</taxon>
        <taxon>Bacillota</taxon>
        <taxon>Clostridia</taxon>
        <taxon>Eubacteriales</taxon>
        <taxon>Eubacteriales Family XII. Incertae Sedis</taxon>
        <taxon>Fusibacter</taxon>
    </lineage>
</organism>
<evidence type="ECO:0000256" key="5">
    <source>
        <dbReference type="ARBA" id="ARBA00023163"/>
    </source>
</evidence>
<dbReference type="SUPFAM" id="SSF46689">
    <property type="entry name" value="Homeodomain-like"/>
    <property type="match status" value="1"/>
</dbReference>
<evidence type="ECO:0000256" key="2">
    <source>
        <dbReference type="ARBA" id="ARBA00022840"/>
    </source>
</evidence>
<evidence type="ECO:0000259" key="6">
    <source>
        <dbReference type="PROSITE" id="PS50045"/>
    </source>
</evidence>
<dbReference type="Pfam" id="PF02954">
    <property type="entry name" value="HTH_8"/>
    <property type="match status" value="1"/>
</dbReference>
<comment type="caution">
    <text evidence="7">The sequence shown here is derived from an EMBL/GenBank/DDBJ whole genome shotgun (WGS) entry which is preliminary data.</text>
</comment>
<keyword evidence="4" id="KW-0238">DNA-binding</keyword>
<dbReference type="PROSITE" id="PS00688">
    <property type="entry name" value="SIGMA54_INTERACT_3"/>
    <property type="match status" value="1"/>
</dbReference>
<feature type="domain" description="Sigma-54 factor interaction" evidence="6">
    <location>
        <begin position="272"/>
        <end position="502"/>
    </location>
</feature>
<evidence type="ECO:0000313" key="7">
    <source>
        <dbReference type="EMBL" id="MBM7560815.1"/>
    </source>
</evidence>
<dbReference type="SUPFAM" id="SSF52540">
    <property type="entry name" value="P-loop containing nucleoside triphosphate hydrolases"/>
    <property type="match status" value="1"/>
</dbReference>
<dbReference type="InterPro" id="IPR002197">
    <property type="entry name" value="HTH_Fis"/>
</dbReference>
<dbReference type="Gene3D" id="3.30.450.40">
    <property type="match status" value="1"/>
</dbReference>
<dbReference type="PANTHER" id="PTHR32071:SF57">
    <property type="entry name" value="C4-DICARBOXYLATE TRANSPORT TRANSCRIPTIONAL REGULATORY PROTEIN DCTD"/>
    <property type="match status" value="1"/>
</dbReference>
<dbReference type="RefSeq" id="WP_204661541.1">
    <property type="nucleotide sequence ID" value="NZ_JAFBDT010000002.1"/>
</dbReference>
<dbReference type="InterPro" id="IPR025943">
    <property type="entry name" value="Sigma_54_int_dom_ATP-bd_2"/>
</dbReference>
<dbReference type="InterPro" id="IPR002078">
    <property type="entry name" value="Sigma_54_int"/>
</dbReference>
<dbReference type="InterPro" id="IPR025944">
    <property type="entry name" value="Sigma_54_int_dom_CS"/>
</dbReference>
<dbReference type="Gene3D" id="1.10.10.60">
    <property type="entry name" value="Homeodomain-like"/>
    <property type="match status" value="1"/>
</dbReference>
<reference evidence="7 8" key="1">
    <citation type="submission" date="2021-01" db="EMBL/GenBank/DDBJ databases">
        <title>Genomic Encyclopedia of Type Strains, Phase IV (KMG-IV): sequencing the most valuable type-strain genomes for metagenomic binning, comparative biology and taxonomic classification.</title>
        <authorList>
            <person name="Goeker M."/>
        </authorList>
    </citation>
    <scope>NUCLEOTIDE SEQUENCE [LARGE SCALE GENOMIC DNA]</scope>
    <source>
        <strain evidence="7 8">DSM 24436</strain>
    </source>
</reference>
<evidence type="ECO:0000313" key="8">
    <source>
        <dbReference type="Proteomes" id="UP000767854"/>
    </source>
</evidence>
<dbReference type="InterPro" id="IPR009057">
    <property type="entry name" value="Homeodomain-like_sf"/>
</dbReference>
<dbReference type="EMBL" id="JAFBDT010000002">
    <property type="protein sequence ID" value="MBM7560815.1"/>
    <property type="molecule type" value="Genomic_DNA"/>
</dbReference>
<dbReference type="Gene3D" id="1.10.8.60">
    <property type="match status" value="1"/>
</dbReference>
<evidence type="ECO:0000256" key="3">
    <source>
        <dbReference type="ARBA" id="ARBA00023015"/>
    </source>
</evidence>
<keyword evidence="3" id="KW-0805">Transcription regulation</keyword>
<dbReference type="InterPro" id="IPR027417">
    <property type="entry name" value="P-loop_NTPase"/>
</dbReference>
<keyword evidence="8" id="KW-1185">Reference proteome</keyword>
<dbReference type="SUPFAM" id="SSF55781">
    <property type="entry name" value="GAF domain-like"/>
    <property type="match status" value="1"/>
</dbReference>